<name>A0A0C2GQQ3_9BILA</name>
<proteinExistence type="predicted"/>
<dbReference type="EMBL" id="KN732115">
    <property type="protein sequence ID" value="KIH59306.1"/>
    <property type="molecule type" value="Genomic_DNA"/>
</dbReference>
<evidence type="ECO:0000313" key="1">
    <source>
        <dbReference type="EMBL" id="KIH59306.1"/>
    </source>
</evidence>
<keyword evidence="2" id="KW-1185">Reference proteome</keyword>
<dbReference type="OrthoDB" id="2985014at2759"/>
<gene>
    <name evidence="1" type="ORF">ANCDUO_10467</name>
</gene>
<evidence type="ECO:0000313" key="2">
    <source>
        <dbReference type="Proteomes" id="UP000054047"/>
    </source>
</evidence>
<protein>
    <submittedName>
        <fullName evidence="1">Uncharacterized protein</fullName>
    </submittedName>
</protein>
<organism evidence="1 2">
    <name type="scientific">Ancylostoma duodenale</name>
    <dbReference type="NCBI Taxonomy" id="51022"/>
    <lineage>
        <taxon>Eukaryota</taxon>
        <taxon>Metazoa</taxon>
        <taxon>Ecdysozoa</taxon>
        <taxon>Nematoda</taxon>
        <taxon>Chromadorea</taxon>
        <taxon>Rhabditida</taxon>
        <taxon>Rhabditina</taxon>
        <taxon>Rhabditomorpha</taxon>
        <taxon>Strongyloidea</taxon>
        <taxon>Ancylostomatidae</taxon>
        <taxon>Ancylostomatinae</taxon>
        <taxon>Ancylostoma</taxon>
    </lineage>
</organism>
<sequence length="101" mass="11068">MAFVSGYVPGYNTSVVSIAPSQTAAIASFSRIWAQIASSLAPYEIGALTKQVLYPGPLLNPWIYSADNNALGNAARMAYCVPHHSDHLRDHWSVLPRVRIR</sequence>
<dbReference type="Proteomes" id="UP000054047">
    <property type="component" value="Unassembled WGS sequence"/>
</dbReference>
<dbReference type="AlphaFoldDB" id="A0A0C2GQQ3"/>
<reference evidence="1 2" key="1">
    <citation type="submission" date="2013-12" db="EMBL/GenBank/DDBJ databases">
        <title>Draft genome of the parsitic nematode Ancylostoma duodenale.</title>
        <authorList>
            <person name="Mitreva M."/>
        </authorList>
    </citation>
    <scope>NUCLEOTIDE SEQUENCE [LARGE SCALE GENOMIC DNA]</scope>
    <source>
        <strain evidence="1 2">Zhejiang</strain>
    </source>
</reference>
<accession>A0A0C2GQQ3</accession>